<dbReference type="Gene3D" id="1.25.40.10">
    <property type="entry name" value="Tetratricopeptide repeat domain"/>
    <property type="match status" value="4"/>
</dbReference>
<protein>
    <recommendedName>
        <fullName evidence="2">Pre-mRNA-processing factor 6</fullName>
    </recommendedName>
    <alternativeName>
        <fullName evidence="8">PRP6 homolog</fullName>
    </alternativeName>
    <alternativeName>
        <fullName evidence="7">U5 snRNP-associated 102 kDa protein</fullName>
    </alternativeName>
</protein>
<dbReference type="SMART" id="SM00386">
    <property type="entry name" value="HAT"/>
    <property type="match status" value="11"/>
</dbReference>
<dbReference type="OMA" id="DGWAWYY"/>
<dbReference type="FunFam" id="1.25.40.10:FF:000058">
    <property type="entry name" value="Pre-mRNA processing factor 6"/>
    <property type="match status" value="1"/>
</dbReference>
<evidence type="ECO:0000256" key="9">
    <source>
        <dbReference type="ARBA" id="ARBA00046247"/>
    </source>
</evidence>
<keyword evidence="4" id="KW-0677">Repeat</keyword>
<dbReference type="KEGG" id="nai:NECAME_17215"/>
<dbReference type="PANTHER" id="PTHR11246:SF1">
    <property type="entry name" value="PRE-MRNA-PROCESSING FACTOR 6"/>
    <property type="match status" value="1"/>
</dbReference>
<dbReference type="InterPro" id="IPR045075">
    <property type="entry name" value="Syf1-like"/>
</dbReference>
<dbReference type="InterPro" id="IPR010491">
    <property type="entry name" value="PRP1_N"/>
</dbReference>
<dbReference type="Proteomes" id="UP000053676">
    <property type="component" value="Unassembled WGS sequence"/>
</dbReference>
<dbReference type="InterPro" id="IPR003107">
    <property type="entry name" value="HAT"/>
</dbReference>
<dbReference type="AlphaFoldDB" id="W2TRA1"/>
<keyword evidence="10" id="KW-0802">TPR repeat</keyword>
<keyword evidence="5" id="KW-0508">mRNA splicing</keyword>
<gene>
    <name evidence="14" type="ORF">NECAME_17215</name>
</gene>
<dbReference type="GO" id="GO:0046540">
    <property type="term" value="C:U4/U6 x U5 tri-snRNP complex"/>
    <property type="evidence" value="ECO:0007669"/>
    <property type="project" value="TreeGrafter"/>
</dbReference>
<feature type="repeat" description="TPR" evidence="10">
    <location>
        <begin position="895"/>
        <end position="928"/>
    </location>
</feature>
<evidence type="ECO:0000256" key="6">
    <source>
        <dbReference type="ARBA" id="ARBA00023242"/>
    </source>
</evidence>
<dbReference type="GO" id="GO:0000244">
    <property type="term" value="P:spliceosomal tri-snRNP complex assembly"/>
    <property type="evidence" value="ECO:0007669"/>
    <property type="project" value="TreeGrafter"/>
</dbReference>
<evidence type="ECO:0000256" key="11">
    <source>
        <dbReference type="SAM" id="Coils"/>
    </source>
</evidence>
<evidence type="ECO:0000256" key="5">
    <source>
        <dbReference type="ARBA" id="ARBA00023187"/>
    </source>
</evidence>
<evidence type="ECO:0000313" key="15">
    <source>
        <dbReference type="Proteomes" id="UP000053676"/>
    </source>
</evidence>
<keyword evidence="15" id="KW-1185">Reference proteome</keyword>
<feature type="coiled-coil region" evidence="11">
    <location>
        <begin position="125"/>
        <end position="152"/>
    </location>
</feature>
<dbReference type="OrthoDB" id="440128at2759"/>
<dbReference type="InterPro" id="IPR019734">
    <property type="entry name" value="TPR_rpt"/>
</dbReference>
<evidence type="ECO:0000259" key="13">
    <source>
        <dbReference type="Pfam" id="PF06424"/>
    </source>
</evidence>
<organism evidence="14 15">
    <name type="scientific">Necator americanus</name>
    <name type="common">Human hookworm</name>
    <dbReference type="NCBI Taxonomy" id="51031"/>
    <lineage>
        <taxon>Eukaryota</taxon>
        <taxon>Metazoa</taxon>
        <taxon>Ecdysozoa</taxon>
        <taxon>Nematoda</taxon>
        <taxon>Chromadorea</taxon>
        <taxon>Rhabditida</taxon>
        <taxon>Rhabditina</taxon>
        <taxon>Rhabditomorpha</taxon>
        <taxon>Strongyloidea</taxon>
        <taxon>Ancylostomatidae</taxon>
        <taxon>Bunostominae</taxon>
        <taxon>Necator</taxon>
    </lineage>
</organism>
<evidence type="ECO:0000256" key="7">
    <source>
        <dbReference type="ARBA" id="ARBA00031070"/>
    </source>
</evidence>
<dbReference type="GO" id="GO:0071013">
    <property type="term" value="C:catalytic step 2 spliceosome"/>
    <property type="evidence" value="ECO:0007669"/>
    <property type="project" value="TreeGrafter"/>
</dbReference>
<keyword evidence="11" id="KW-0175">Coiled coil</keyword>
<dbReference type="PANTHER" id="PTHR11246">
    <property type="entry name" value="PRE-MRNA SPLICING FACTOR"/>
    <property type="match status" value="1"/>
</dbReference>
<feature type="repeat" description="TPR" evidence="10">
    <location>
        <begin position="718"/>
        <end position="751"/>
    </location>
</feature>
<evidence type="ECO:0000313" key="14">
    <source>
        <dbReference type="EMBL" id="ETN84199.1"/>
    </source>
</evidence>
<feature type="compositionally biased region" description="Acidic residues" evidence="12">
    <location>
        <begin position="72"/>
        <end position="82"/>
    </location>
</feature>
<evidence type="ECO:0000256" key="2">
    <source>
        <dbReference type="ARBA" id="ARBA00020235"/>
    </source>
</evidence>
<feature type="region of interest" description="Disordered" evidence="12">
    <location>
        <begin position="33"/>
        <end position="82"/>
    </location>
</feature>
<dbReference type="PROSITE" id="PS50005">
    <property type="entry name" value="TPR"/>
    <property type="match status" value="2"/>
</dbReference>
<name>W2TRA1_NECAM</name>
<proteinExistence type="predicted"/>
<evidence type="ECO:0000256" key="4">
    <source>
        <dbReference type="ARBA" id="ARBA00022737"/>
    </source>
</evidence>
<reference evidence="15" key="1">
    <citation type="journal article" date="2014" name="Nat. Genet.">
        <title>Genome of the human hookworm Necator americanus.</title>
        <authorList>
            <person name="Tang Y.T."/>
            <person name="Gao X."/>
            <person name="Rosa B.A."/>
            <person name="Abubucker S."/>
            <person name="Hallsworth-Pepin K."/>
            <person name="Martin J."/>
            <person name="Tyagi R."/>
            <person name="Heizer E."/>
            <person name="Zhang X."/>
            <person name="Bhonagiri-Palsikar V."/>
            <person name="Minx P."/>
            <person name="Warren W.C."/>
            <person name="Wang Q."/>
            <person name="Zhan B."/>
            <person name="Hotez P.J."/>
            <person name="Sternberg P.W."/>
            <person name="Dougall A."/>
            <person name="Gaze S.T."/>
            <person name="Mulvenna J."/>
            <person name="Sotillo J."/>
            <person name="Ranganathan S."/>
            <person name="Rabelo E.M."/>
            <person name="Wilson R.K."/>
            <person name="Felgner P.L."/>
            <person name="Bethony J."/>
            <person name="Hawdon J.M."/>
            <person name="Gasser R.B."/>
            <person name="Loukas A."/>
            <person name="Mitreva M."/>
        </authorList>
    </citation>
    <scope>NUCLEOTIDE SEQUENCE [LARGE SCALE GENOMIC DNA]</scope>
</reference>
<feature type="domain" description="PRP1 splicing factor N-terminal" evidence="13">
    <location>
        <begin position="22"/>
        <end position="173"/>
    </location>
</feature>
<keyword evidence="6" id="KW-0539">Nucleus</keyword>
<dbReference type="SMART" id="SM00028">
    <property type="entry name" value="TPR"/>
    <property type="match status" value="4"/>
</dbReference>
<evidence type="ECO:0000256" key="12">
    <source>
        <dbReference type="SAM" id="MobiDB-lite"/>
    </source>
</evidence>
<accession>W2TRA1</accession>
<comment type="subcellular location">
    <subcellularLocation>
        <location evidence="1">Nucleus</location>
    </subcellularLocation>
</comment>
<evidence type="ECO:0000256" key="8">
    <source>
        <dbReference type="ARBA" id="ARBA00032140"/>
    </source>
</evidence>
<evidence type="ECO:0000256" key="10">
    <source>
        <dbReference type="PROSITE-ProRule" id="PRU00339"/>
    </source>
</evidence>
<comment type="function">
    <text evidence="9">Involved in pre-mRNA splicing as component of the U4/U6-U5 tri-snRNP complex, one of the building blocks of the spliceosome. Enhances dihydrotestosterone-induced transactivation activity of AR, as well as dexamethasone-induced transactivation activity of NR3C1, but does not affect estrogen-induced transactivation.</text>
</comment>
<dbReference type="InterPro" id="IPR011990">
    <property type="entry name" value="TPR-like_helical_dom_sf"/>
</dbReference>
<evidence type="ECO:0000256" key="3">
    <source>
        <dbReference type="ARBA" id="ARBA00022664"/>
    </source>
</evidence>
<sequence>MSITIPGSLVNKTKKHFMGMPAPAGYVPGVGRGATGFTTRSDIGPAREATDVPETGTGPPSKKPKEEAAKEDNEESLNDNNYDEFEGYAGSLFAKDPYDKEDEEADEVYLAVETRIDERRKDYREKKYKEAIEKYRKERPKIQQEFSDLKRQLSEVTEDEWVAIPEVGDSRNKAKRNPRTEKFTPVPDSVIAMSMNYGETTSMLDSRVQSGMTTPFGSGFQSTFGGGWKTGISSGISTGHDLDLIKIGQARNKIMDIKLNQVSDSVTGQTVVDPKGYLTDLQSMIPQYGGDINDVKKARFHSARMLLKSVRETNPKHPPAWIASARLEEVVGKLQVARHLIMEGCEKNKRSEDIWLEAVRLHPPETAKAIVANAVRAMPHSVRIWMKAADIETDMKAKKKVFRKALEQIPTSVRLWKAAIELEEPDDARVLLTRAVECCSSSTELWLALARLETYENARKVLNKAREHIPTDRQIWLCAARLEETRGQKDMVDRIVQKALTSLTANMVELNREHWMKDAVDAEKAGCTLTCQAIIRHVIGAGVEDEDKKATWLEDADSFAKQGALACARAVYVHALKNVEKRKGIWLATAHFEKTHGTIEEYEAVLADATASCPQVEVLWLMYAKSRWLHGDVAGAREILAKAFEHNANSEGIWMAAVKLESENNEFARARRLLDKARRNAPSARIWMKSARLEWCLGDLDRAKELIKEGMEKYPDFAKFYMMLGQIYLQENSYDEARKIITEGIKKCPGAIPLWLLLSRLEESQKQIIKARSDLEKKLPEIISWEGSVGVTSSALTSTDIRDASYTLSFSHHCEEIKNLFHARIRNPRNEDLWLESVRLEMRAGLRDLASERLARALQECEGSGRLWAEAIWMEERHGRRAKSVDALKRCEHNPHVLIAAARLFWAERKVKKAREWFQRAINVDPDNGDAYAQIYKFELMLGSDEEQEKVLKKCEEAEPRHGELWVTVSKDPKHWRKKTGEILKTVVASIPIPS</sequence>
<evidence type="ECO:0000256" key="1">
    <source>
        <dbReference type="ARBA" id="ARBA00004123"/>
    </source>
</evidence>
<dbReference type="STRING" id="51031.W2TRA1"/>
<dbReference type="EMBL" id="KI657999">
    <property type="protein sequence ID" value="ETN84199.1"/>
    <property type="molecule type" value="Genomic_DNA"/>
</dbReference>
<dbReference type="Pfam" id="PF06424">
    <property type="entry name" value="PRP1_N"/>
    <property type="match status" value="1"/>
</dbReference>
<dbReference type="SUPFAM" id="SSF48452">
    <property type="entry name" value="TPR-like"/>
    <property type="match status" value="3"/>
</dbReference>
<keyword evidence="3" id="KW-0507">mRNA processing</keyword>
<dbReference type="Pfam" id="PF14559">
    <property type="entry name" value="TPR_19"/>
    <property type="match status" value="2"/>
</dbReference>